<dbReference type="PANTHER" id="PTHR31585">
    <property type="entry name" value="FOLATE-BIOPTERIN TRANSPORTER 1, CHLOROPLASTIC"/>
    <property type="match status" value="1"/>
</dbReference>
<evidence type="ECO:0000256" key="7">
    <source>
        <dbReference type="SAM" id="MobiDB-lite"/>
    </source>
</evidence>
<proteinExistence type="inferred from homology"/>
<feature type="transmembrane region" description="Helical" evidence="8">
    <location>
        <begin position="432"/>
        <end position="455"/>
    </location>
</feature>
<dbReference type="Pfam" id="PF03092">
    <property type="entry name" value="BT1"/>
    <property type="match status" value="1"/>
</dbReference>
<evidence type="ECO:0000256" key="4">
    <source>
        <dbReference type="ARBA" id="ARBA00022692"/>
    </source>
</evidence>
<feature type="transmembrane region" description="Helical" evidence="8">
    <location>
        <begin position="402"/>
        <end position="420"/>
    </location>
</feature>
<evidence type="ECO:0000313" key="9">
    <source>
        <dbReference type="EMBL" id="CAD8739506.1"/>
    </source>
</evidence>
<accession>A0A6T8ITC5</accession>
<protein>
    <recommendedName>
        <fullName evidence="11">Major facilitator superfamily (MFS) profile domain-containing protein</fullName>
    </recommendedName>
</protein>
<evidence type="ECO:0000256" key="1">
    <source>
        <dbReference type="ARBA" id="ARBA00004141"/>
    </source>
</evidence>
<evidence type="ECO:0000313" key="10">
    <source>
        <dbReference type="EMBL" id="CAD8971074.1"/>
    </source>
</evidence>
<keyword evidence="3" id="KW-0813">Transport</keyword>
<keyword evidence="5 8" id="KW-1133">Transmembrane helix</keyword>
<evidence type="ECO:0000256" key="6">
    <source>
        <dbReference type="ARBA" id="ARBA00023136"/>
    </source>
</evidence>
<dbReference type="PANTHER" id="PTHR31585:SF0">
    <property type="entry name" value="FOLATE-BIOPTERIN TRANSPORTER 1, CHLOROPLASTIC"/>
    <property type="match status" value="1"/>
</dbReference>
<dbReference type="EMBL" id="HBFX01036633">
    <property type="protein sequence ID" value="CAD8971074.1"/>
    <property type="molecule type" value="Transcribed_RNA"/>
</dbReference>
<feature type="transmembrane region" description="Helical" evidence="8">
    <location>
        <begin position="84"/>
        <end position="110"/>
    </location>
</feature>
<keyword evidence="4 8" id="KW-0812">Transmembrane</keyword>
<dbReference type="GO" id="GO:0016020">
    <property type="term" value="C:membrane"/>
    <property type="evidence" value="ECO:0007669"/>
    <property type="project" value="UniProtKB-SubCell"/>
</dbReference>
<feature type="transmembrane region" description="Helical" evidence="8">
    <location>
        <begin position="155"/>
        <end position="171"/>
    </location>
</feature>
<name>A0A6T8ITC5_HEMAN</name>
<dbReference type="SUPFAM" id="SSF103473">
    <property type="entry name" value="MFS general substrate transporter"/>
    <property type="match status" value="1"/>
</dbReference>
<feature type="transmembrane region" description="Helical" evidence="8">
    <location>
        <begin position="363"/>
        <end position="382"/>
    </location>
</feature>
<dbReference type="CDD" id="cd17484">
    <property type="entry name" value="MFS_FBT"/>
    <property type="match status" value="1"/>
</dbReference>
<comment type="subcellular location">
    <subcellularLocation>
        <location evidence="1">Membrane</location>
        <topology evidence="1">Multi-pass membrane protein</topology>
    </subcellularLocation>
</comment>
<feature type="region of interest" description="Disordered" evidence="7">
    <location>
        <begin position="54"/>
        <end position="74"/>
    </location>
</feature>
<evidence type="ECO:0000256" key="3">
    <source>
        <dbReference type="ARBA" id="ARBA00022448"/>
    </source>
</evidence>
<keyword evidence="6 8" id="KW-0472">Membrane</keyword>
<dbReference type="AlphaFoldDB" id="A0A6T8ITC5"/>
<gene>
    <name evidence="10" type="ORF">HAND00432_LOCUS22073</name>
    <name evidence="9" type="ORF">HAND1043_LOCUS5998</name>
</gene>
<evidence type="ECO:0000256" key="2">
    <source>
        <dbReference type="ARBA" id="ARBA00007015"/>
    </source>
</evidence>
<dbReference type="InterPro" id="IPR004324">
    <property type="entry name" value="FBT"/>
</dbReference>
<dbReference type="EMBL" id="HBFK01010010">
    <property type="protein sequence ID" value="CAD8739506.1"/>
    <property type="molecule type" value="Transcribed_RNA"/>
</dbReference>
<evidence type="ECO:0000256" key="5">
    <source>
        <dbReference type="ARBA" id="ARBA00022989"/>
    </source>
</evidence>
<organism evidence="10">
    <name type="scientific">Hemiselmis andersenii</name>
    <name type="common">Cryptophyte alga</name>
    <dbReference type="NCBI Taxonomy" id="464988"/>
    <lineage>
        <taxon>Eukaryota</taxon>
        <taxon>Cryptophyceae</taxon>
        <taxon>Cryptomonadales</taxon>
        <taxon>Hemiselmidaceae</taxon>
        <taxon>Hemiselmis</taxon>
    </lineage>
</organism>
<dbReference type="InterPro" id="IPR036259">
    <property type="entry name" value="MFS_trans_sf"/>
</dbReference>
<feature type="transmembrane region" description="Helical" evidence="8">
    <location>
        <begin position="248"/>
        <end position="265"/>
    </location>
</feature>
<dbReference type="NCBIfam" id="TIGR00788">
    <property type="entry name" value="fbt"/>
    <property type="match status" value="1"/>
</dbReference>
<reference evidence="10" key="1">
    <citation type="submission" date="2021-01" db="EMBL/GenBank/DDBJ databases">
        <authorList>
            <person name="Corre E."/>
            <person name="Pelletier E."/>
            <person name="Niang G."/>
            <person name="Scheremetjew M."/>
            <person name="Finn R."/>
            <person name="Kale V."/>
            <person name="Holt S."/>
            <person name="Cochrane G."/>
            <person name="Meng A."/>
            <person name="Brown T."/>
            <person name="Cohen L."/>
        </authorList>
    </citation>
    <scope>NUCLEOTIDE SEQUENCE</scope>
    <source>
        <strain evidence="9">CCMP441</strain>
        <strain evidence="10">CCMP644</strain>
    </source>
</reference>
<evidence type="ECO:0000256" key="8">
    <source>
        <dbReference type="SAM" id="Phobius"/>
    </source>
</evidence>
<comment type="similarity">
    <text evidence="2">Belongs to the major facilitator superfamily. Folate-biopterin transporter (TC 2.A.71) family.</text>
</comment>
<sequence>MPFSSFKEGPSHLGAPMDQENETALMMGYQEERYHHHRHSGGTQTRVDILMRPERDPISGEPSGEDPEGSGNDKLPRKEKVSGLFFFVTSWILFLQGISGMSGLAVSYFYKNTLMAEPATLTLVESFTSLPWTIKPIYGFLSDGWPIMGFRRRPYLIIGGVMGFASWVLMATVVNDIWFGATMMFLSSMGLAVSNVIAEGMIVEKSRGESQEFASHLQAVVHGAQAVGGIIAAYFGGVVLGYLSDRHVFLLVSFLPLTLIVVAMISPERRFAGDLTAVRQDMGAKLRELWETFQQPMIFKPAMFVFLLNATPATGSTWFYFYTNVLHFSSTLLGTINVVGAVFSLGGVVLFGKYLSSMPYRPILIWSTIVSTLFGLSQLILVFGLNKTMGIPDAFFCLGESAILSVLGWINTMPILVLAARLCPEGMEATMYALIMSIVNLGGVVGAQLGAGITWGLGITEDNLDNFWILVLICNISTVLPLLLIGWIPEDDKDYGAEVDKIKKRQQFEPFSGEGIASGRE</sequence>
<dbReference type="InterPro" id="IPR039309">
    <property type="entry name" value="BT1"/>
</dbReference>
<evidence type="ECO:0008006" key="11">
    <source>
        <dbReference type="Google" id="ProtNLM"/>
    </source>
</evidence>
<dbReference type="Gene3D" id="1.20.1250.20">
    <property type="entry name" value="MFS general substrate transporter like domains"/>
    <property type="match status" value="1"/>
</dbReference>
<feature type="transmembrane region" description="Helical" evidence="8">
    <location>
        <begin position="219"/>
        <end position="242"/>
    </location>
</feature>
<feature type="transmembrane region" description="Helical" evidence="8">
    <location>
        <begin position="328"/>
        <end position="351"/>
    </location>
</feature>
<feature type="transmembrane region" description="Helical" evidence="8">
    <location>
        <begin position="467"/>
        <end position="488"/>
    </location>
</feature>
<feature type="transmembrane region" description="Helical" evidence="8">
    <location>
        <begin position="302"/>
        <end position="322"/>
    </location>
</feature>